<sequence length="827" mass="94488">MSYMASMTNGHFLLAELPIWNEFLSVNFELREVSPGQVALMCLRGHLVSVTSNMQRTHSFELVHWLLMEYCCIKFVELCGPNTFQNDFLFLDGFWLSCNLEHVKLCSYLLDDSLPKDLADAHRFEAITLDTLKIISVRFLSVGLHMCEMLGRREAAATCAITPRTRSGCTSLCLSVKQLISDLRYHRSILSHRWVNHMSCMASMTSGHFQLAELPIWNEFLSVINVELREVSPGQVALVWLRGHVVSIASNMQRRHSFELVHWLLMEYCCIKFVELCGPNTFQNDFLFLDGFWLSCNLGHVKLCSYLLDDSLPKDLADAHRFEAITLDTLEIISVCFLSVSLHMCEMLGRREAAAPCAITPRTRSGCTSLCLSVKQLISDLRYHRSILSHRWVNHMSCMASMTSSHFQLAELPIWNEFLSVINVELREVSPGQVALVWLRGHVVSIASNMQRRHSFGLVHWLLMKYCCIKFVELCGPNTFQNDFLFLDGFWLSCNLGHVKLCSYLLDDSLPKDVADAHRSVAITLDTLEIMNVQSSDRLHEYAAYLVGSCPSLCLSVNQLFSNLRYLRSIPSHRRVNHNWRTYSEANTCFLLAELSLWNEFLWVNFEINTVSAGQLALACLHGCVVPVLSNMQRRHSFMRVHRVVQELRSIKSLELCEPHISQNHFLYWDGLRLSRNMCYVKPCRYLLEDYSPRCLIEALHSPVTTVDTLEGVSVRFSSVGVQMLCELLGNCRVLCAPIFLKNWIDMPKELRRADAQRSVQCPIHVYKLFAMADSCYVLADLVSHSIRMRASGSWAHTSRTTVTWRCSLLRRPVCTAQGSSRSTTSN</sequence>
<gene>
    <name evidence="1" type="ORF">HPB49_018020</name>
</gene>
<reference evidence="1" key="1">
    <citation type="submission" date="2020-05" db="EMBL/GenBank/DDBJ databases">
        <title>Large-scale comparative analyses of tick genomes elucidate their genetic diversity and vector capacities.</title>
        <authorList>
            <person name="Jia N."/>
            <person name="Wang J."/>
            <person name="Shi W."/>
            <person name="Du L."/>
            <person name="Sun Y."/>
            <person name="Zhan W."/>
            <person name="Jiang J."/>
            <person name="Wang Q."/>
            <person name="Zhang B."/>
            <person name="Ji P."/>
            <person name="Sakyi L.B."/>
            <person name="Cui X."/>
            <person name="Yuan T."/>
            <person name="Jiang B."/>
            <person name="Yang W."/>
            <person name="Lam T.T.-Y."/>
            <person name="Chang Q."/>
            <person name="Ding S."/>
            <person name="Wang X."/>
            <person name="Zhu J."/>
            <person name="Ruan X."/>
            <person name="Zhao L."/>
            <person name="Wei J."/>
            <person name="Que T."/>
            <person name="Du C."/>
            <person name="Cheng J."/>
            <person name="Dai P."/>
            <person name="Han X."/>
            <person name="Huang E."/>
            <person name="Gao Y."/>
            <person name="Liu J."/>
            <person name="Shao H."/>
            <person name="Ye R."/>
            <person name="Li L."/>
            <person name="Wei W."/>
            <person name="Wang X."/>
            <person name="Wang C."/>
            <person name="Yang T."/>
            <person name="Huo Q."/>
            <person name="Li W."/>
            <person name="Guo W."/>
            <person name="Chen H."/>
            <person name="Zhou L."/>
            <person name="Ni X."/>
            <person name="Tian J."/>
            <person name="Zhou Y."/>
            <person name="Sheng Y."/>
            <person name="Liu T."/>
            <person name="Pan Y."/>
            <person name="Xia L."/>
            <person name="Li J."/>
            <person name="Zhao F."/>
            <person name="Cao W."/>
        </authorList>
    </citation>
    <scope>NUCLEOTIDE SEQUENCE</scope>
    <source>
        <strain evidence="1">Dsil-2018</strain>
    </source>
</reference>
<evidence type="ECO:0000313" key="2">
    <source>
        <dbReference type="Proteomes" id="UP000821865"/>
    </source>
</evidence>
<dbReference type="Proteomes" id="UP000821865">
    <property type="component" value="Chromosome 1"/>
</dbReference>
<accession>A0ACB8E224</accession>
<dbReference type="EMBL" id="CM023470">
    <property type="protein sequence ID" value="KAH7980658.1"/>
    <property type="molecule type" value="Genomic_DNA"/>
</dbReference>
<comment type="caution">
    <text evidence="1">The sequence shown here is derived from an EMBL/GenBank/DDBJ whole genome shotgun (WGS) entry which is preliminary data.</text>
</comment>
<protein>
    <submittedName>
        <fullName evidence="1">Uncharacterized protein</fullName>
    </submittedName>
</protein>
<organism evidence="1 2">
    <name type="scientific">Dermacentor silvarum</name>
    <name type="common">Tick</name>
    <dbReference type="NCBI Taxonomy" id="543639"/>
    <lineage>
        <taxon>Eukaryota</taxon>
        <taxon>Metazoa</taxon>
        <taxon>Ecdysozoa</taxon>
        <taxon>Arthropoda</taxon>
        <taxon>Chelicerata</taxon>
        <taxon>Arachnida</taxon>
        <taxon>Acari</taxon>
        <taxon>Parasitiformes</taxon>
        <taxon>Ixodida</taxon>
        <taxon>Ixodoidea</taxon>
        <taxon>Ixodidae</taxon>
        <taxon>Rhipicephalinae</taxon>
        <taxon>Dermacentor</taxon>
    </lineage>
</organism>
<keyword evidence="2" id="KW-1185">Reference proteome</keyword>
<name>A0ACB8E224_DERSI</name>
<proteinExistence type="predicted"/>
<evidence type="ECO:0000313" key="1">
    <source>
        <dbReference type="EMBL" id="KAH7980658.1"/>
    </source>
</evidence>